<dbReference type="AlphaFoldDB" id="A0A0M4LGY2"/>
<dbReference type="RefSeq" id="WP_053820104.1">
    <property type="nucleotide sequence ID" value="NZ_CP006911.1"/>
</dbReference>
<evidence type="ECO:0000313" key="2">
    <source>
        <dbReference type="EMBL" id="ALE02693.1"/>
    </source>
</evidence>
<keyword evidence="1" id="KW-0175">Coiled coil</keyword>
<sequence>MISQYSNLSSARKELDDLRKKVSQISEKNDNLLDKQAALEESDIYFLDLSLYKEYEEYCFPENIVWDEFTNKDSKPEEPKNVCAIFKRRAEWEKKENIPSTWLPFGKSRGDRIGESKFRNTALGKLYLKLRWESSELFPYPKWAADYLSKSYPNPYDIFDSDEEKKEEEESALEQENERVLMLQKELIKANKNQNYELANKIKKELES</sequence>
<name>A0A0M4LGY2_9GAMM</name>
<dbReference type="EMBL" id="CP006911">
    <property type="protein sequence ID" value="ALE02693.1"/>
    <property type="molecule type" value="Genomic_DNA"/>
</dbReference>
<evidence type="ECO:0000256" key="1">
    <source>
        <dbReference type="SAM" id="Coils"/>
    </source>
</evidence>
<evidence type="ECO:0000313" key="3">
    <source>
        <dbReference type="Proteomes" id="UP000068905"/>
    </source>
</evidence>
<dbReference type="STRING" id="1125411.W908_04535"/>
<feature type="coiled-coil region" evidence="1">
    <location>
        <begin position="8"/>
        <end position="42"/>
    </location>
</feature>
<accession>A0A0M4LGY2</accession>
<feature type="coiled-coil region" evidence="1">
    <location>
        <begin position="159"/>
        <end position="193"/>
    </location>
</feature>
<proteinExistence type="predicted"/>
<keyword evidence="3" id="KW-1185">Reference proteome</keyword>
<organism evidence="2 3">
    <name type="scientific">Candidatus Pseudothioglobus singularis PS1</name>
    <dbReference type="NCBI Taxonomy" id="1125411"/>
    <lineage>
        <taxon>Bacteria</taxon>
        <taxon>Pseudomonadati</taxon>
        <taxon>Pseudomonadota</taxon>
        <taxon>Gammaproteobacteria</taxon>
        <taxon>Candidatus Pseudothioglobaceae</taxon>
        <taxon>Candidatus Pseudothioglobus</taxon>
    </lineage>
</organism>
<reference evidence="2 3" key="1">
    <citation type="journal article" date="2015" name="Genome Announc.">
        <title>Genome Sequence of 'Candidatus Thioglobus singularis' Strain PS1, a Mixotroph from the SUP05 Clade of Marine Gammaproteobacteria.</title>
        <authorList>
            <person name="Marshall K.T."/>
            <person name="Morris R.M."/>
        </authorList>
    </citation>
    <scope>NUCLEOTIDE SEQUENCE [LARGE SCALE GENOMIC DNA]</scope>
    <source>
        <strain evidence="2 3">PS1</strain>
    </source>
</reference>
<gene>
    <name evidence="2" type="ORF">W908_04535</name>
</gene>
<dbReference type="KEGG" id="tsn:W908_04535"/>
<dbReference type="Proteomes" id="UP000068905">
    <property type="component" value="Chromosome"/>
</dbReference>
<protein>
    <submittedName>
        <fullName evidence="2">Uncharacterized protein</fullName>
    </submittedName>
</protein>